<sequence>MQFLASLPLFAALAIAAPQASSATGTAYPVATILGLSGDYSGSVVGVTSSTTTWVLDCPTTSVNFPPAVCATSGLTITQAASLMQFSTTNATDSGTMYSTCTVTGSNRAGLCTSSSTGSSAGFTKMTASTETFTADMTYANAIVTAGQSLLASTSTTSTSSTSAPTTSSSASATASPSKGSAAGRPGNIMIASGLGTVGSVVMGMAGTAGVLAIFL</sequence>
<organism evidence="4 5">
    <name type="scientific">Myriangium duriaei CBS 260.36</name>
    <dbReference type="NCBI Taxonomy" id="1168546"/>
    <lineage>
        <taxon>Eukaryota</taxon>
        <taxon>Fungi</taxon>
        <taxon>Dikarya</taxon>
        <taxon>Ascomycota</taxon>
        <taxon>Pezizomycotina</taxon>
        <taxon>Dothideomycetes</taxon>
        <taxon>Dothideomycetidae</taxon>
        <taxon>Myriangiales</taxon>
        <taxon>Myriangiaceae</taxon>
        <taxon>Myriangium</taxon>
    </lineage>
</organism>
<dbReference type="AlphaFoldDB" id="A0A9P4IV73"/>
<name>A0A9P4IV73_9PEZI</name>
<keyword evidence="2" id="KW-1133">Transmembrane helix</keyword>
<feature type="transmembrane region" description="Helical" evidence="2">
    <location>
        <begin position="189"/>
        <end position="215"/>
    </location>
</feature>
<evidence type="ECO:0000256" key="3">
    <source>
        <dbReference type="SAM" id="SignalP"/>
    </source>
</evidence>
<comment type="caution">
    <text evidence="4">The sequence shown here is derived from an EMBL/GenBank/DDBJ whole genome shotgun (WGS) entry which is preliminary data.</text>
</comment>
<evidence type="ECO:0000256" key="1">
    <source>
        <dbReference type="SAM" id="MobiDB-lite"/>
    </source>
</evidence>
<keyword evidence="5" id="KW-1185">Reference proteome</keyword>
<keyword evidence="2" id="KW-0812">Transmembrane</keyword>
<protein>
    <submittedName>
        <fullName evidence="4">Uncharacterized protein</fullName>
    </submittedName>
</protein>
<dbReference type="Proteomes" id="UP000799439">
    <property type="component" value="Unassembled WGS sequence"/>
</dbReference>
<evidence type="ECO:0000313" key="5">
    <source>
        <dbReference type="Proteomes" id="UP000799439"/>
    </source>
</evidence>
<evidence type="ECO:0000313" key="4">
    <source>
        <dbReference type="EMBL" id="KAF2149379.1"/>
    </source>
</evidence>
<reference evidence="4" key="1">
    <citation type="journal article" date="2020" name="Stud. Mycol.">
        <title>101 Dothideomycetes genomes: a test case for predicting lifestyles and emergence of pathogens.</title>
        <authorList>
            <person name="Haridas S."/>
            <person name="Albert R."/>
            <person name="Binder M."/>
            <person name="Bloem J."/>
            <person name="Labutti K."/>
            <person name="Salamov A."/>
            <person name="Andreopoulos B."/>
            <person name="Baker S."/>
            <person name="Barry K."/>
            <person name="Bills G."/>
            <person name="Bluhm B."/>
            <person name="Cannon C."/>
            <person name="Castanera R."/>
            <person name="Culley D."/>
            <person name="Daum C."/>
            <person name="Ezra D."/>
            <person name="Gonzalez J."/>
            <person name="Henrissat B."/>
            <person name="Kuo A."/>
            <person name="Liang C."/>
            <person name="Lipzen A."/>
            <person name="Lutzoni F."/>
            <person name="Magnuson J."/>
            <person name="Mondo S."/>
            <person name="Nolan M."/>
            <person name="Ohm R."/>
            <person name="Pangilinan J."/>
            <person name="Park H.-J."/>
            <person name="Ramirez L."/>
            <person name="Alfaro M."/>
            <person name="Sun H."/>
            <person name="Tritt A."/>
            <person name="Yoshinaga Y."/>
            <person name="Zwiers L.-H."/>
            <person name="Turgeon B."/>
            <person name="Goodwin S."/>
            <person name="Spatafora J."/>
            <person name="Crous P."/>
            <person name="Grigoriev I."/>
        </authorList>
    </citation>
    <scope>NUCLEOTIDE SEQUENCE</scope>
    <source>
        <strain evidence="4">CBS 260.36</strain>
    </source>
</reference>
<gene>
    <name evidence="4" type="ORF">K461DRAFT_270982</name>
</gene>
<keyword evidence="3" id="KW-0732">Signal</keyword>
<feature type="chain" id="PRO_5040131382" evidence="3">
    <location>
        <begin position="23"/>
        <end position="216"/>
    </location>
</feature>
<feature type="region of interest" description="Disordered" evidence="1">
    <location>
        <begin position="155"/>
        <end position="183"/>
    </location>
</feature>
<evidence type="ECO:0000256" key="2">
    <source>
        <dbReference type="SAM" id="Phobius"/>
    </source>
</evidence>
<feature type="signal peptide" evidence="3">
    <location>
        <begin position="1"/>
        <end position="22"/>
    </location>
</feature>
<proteinExistence type="predicted"/>
<keyword evidence="2" id="KW-0472">Membrane</keyword>
<dbReference type="EMBL" id="ML996091">
    <property type="protein sequence ID" value="KAF2149379.1"/>
    <property type="molecule type" value="Genomic_DNA"/>
</dbReference>
<accession>A0A9P4IV73</accession>